<dbReference type="Proteomes" id="UP000825935">
    <property type="component" value="Chromosome 16"/>
</dbReference>
<comment type="subcellular location">
    <subcellularLocation>
        <location evidence="1">Mitochondrion outer membrane</location>
        <topology evidence="1">Multi-pass membrane protein</topology>
    </subcellularLocation>
</comment>
<keyword evidence="6" id="KW-1000">Mitochondrion outer membrane</keyword>
<evidence type="ECO:0000256" key="7">
    <source>
        <dbReference type="ARBA" id="ARBA00022927"/>
    </source>
</evidence>
<evidence type="ECO:0000256" key="3">
    <source>
        <dbReference type="ARBA" id="ARBA00022448"/>
    </source>
</evidence>
<proteinExistence type="inferred from homology"/>
<dbReference type="AlphaFoldDB" id="A0A8T2SY91"/>
<evidence type="ECO:0000313" key="15">
    <source>
        <dbReference type="EMBL" id="KAH7387781.1"/>
    </source>
</evidence>
<name>A0A8T2SY91_CERRI</name>
<dbReference type="InterPro" id="IPR027246">
    <property type="entry name" value="Porin_Euk/Tom40"/>
</dbReference>
<comment type="function">
    <text evidence="13">Central component of the receptor complex responsible for the recognition and translocation of cytosolically synthesized mitochondrial preproteins. Together with TOM22 functions as the transit peptide receptor at the surface of the mitochondrion outer membrane and facilitates the movement of preproteins into the translocation pore. Directly involved in the pore formation.</text>
</comment>
<organism evidence="15 16">
    <name type="scientific">Ceratopteris richardii</name>
    <name type="common">Triangle waterfern</name>
    <dbReference type="NCBI Taxonomy" id="49495"/>
    <lineage>
        <taxon>Eukaryota</taxon>
        <taxon>Viridiplantae</taxon>
        <taxon>Streptophyta</taxon>
        <taxon>Embryophyta</taxon>
        <taxon>Tracheophyta</taxon>
        <taxon>Polypodiopsida</taxon>
        <taxon>Polypodiidae</taxon>
        <taxon>Polypodiales</taxon>
        <taxon>Pteridineae</taxon>
        <taxon>Pteridaceae</taxon>
        <taxon>Parkerioideae</taxon>
        <taxon>Ceratopteris</taxon>
    </lineage>
</organism>
<dbReference type="GO" id="GO:0015288">
    <property type="term" value="F:porin activity"/>
    <property type="evidence" value="ECO:0007669"/>
    <property type="project" value="UniProtKB-KW"/>
</dbReference>
<evidence type="ECO:0000256" key="10">
    <source>
        <dbReference type="ARBA" id="ARBA00023114"/>
    </source>
</evidence>
<dbReference type="CDD" id="cd07305">
    <property type="entry name" value="Porin3_Tom40"/>
    <property type="match status" value="1"/>
</dbReference>
<keyword evidence="3" id="KW-0813">Transport</keyword>
<evidence type="ECO:0008006" key="17">
    <source>
        <dbReference type="Google" id="ProtNLM"/>
    </source>
</evidence>
<dbReference type="PANTHER" id="PTHR10802">
    <property type="entry name" value="MITOCHONDRIAL IMPORT RECEPTOR SUBUNIT TOM40"/>
    <property type="match status" value="1"/>
</dbReference>
<evidence type="ECO:0000256" key="4">
    <source>
        <dbReference type="ARBA" id="ARBA00022452"/>
    </source>
</evidence>
<sequence>MGGVTSYAAAPPPPLPLPPPPSAPDASATHDIEEKDKEKQEPTDWLNLPCPVPFDELQREAYTSLKPELFEGLRFNFTRPLTQKFSLSHSLSMGVLEVPSQTNEVFKVSSSHYEFGANFLDARCMLIGRMLTDGRMSARMKYDISDKLSVKVNAQLTNEPHLSQGMFTFDYKGRDFQSQVQFGNNAFYSANYIQSVTPNVAFGVEGFWLGHQRKSGLGIAARYNSDKWIGTCHVSSGMLSMNYLQRVSDKIALGTDFLYNSSTREAVCSVGYDYLLRHCRLRSRIDSNGCAATYLEERLNLGVNFILSAEIDHWKKNYKFGFGMTVGEL</sequence>
<evidence type="ECO:0000256" key="14">
    <source>
        <dbReference type="SAM" id="MobiDB-lite"/>
    </source>
</evidence>
<comment type="similarity">
    <text evidence="2">Belongs to the Tom40 family.</text>
</comment>
<comment type="caution">
    <text evidence="15">The sequence shown here is derived from an EMBL/GenBank/DDBJ whole genome shotgun (WGS) entry which is preliminary data.</text>
</comment>
<evidence type="ECO:0000256" key="1">
    <source>
        <dbReference type="ARBA" id="ARBA00004374"/>
    </source>
</evidence>
<evidence type="ECO:0000256" key="12">
    <source>
        <dbReference type="ARBA" id="ARBA00023136"/>
    </source>
</evidence>
<evidence type="ECO:0000256" key="9">
    <source>
        <dbReference type="ARBA" id="ARBA00023065"/>
    </source>
</evidence>
<dbReference type="InterPro" id="IPR023614">
    <property type="entry name" value="Porin_dom_sf"/>
</dbReference>
<keyword evidence="5" id="KW-0812">Transmembrane</keyword>
<feature type="compositionally biased region" description="Basic and acidic residues" evidence="14">
    <location>
        <begin position="28"/>
        <end position="42"/>
    </location>
</feature>
<evidence type="ECO:0000256" key="13">
    <source>
        <dbReference type="ARBA" id="ARBA00058612"/>
    </source>
</evidence>
<gene>
    <name evidence="15" type="ORF">KP509_16G040700</name>
</gene>
<accession>A0A8T2SY91</accession>
<feature type="region of interest" description="Disordered" evidence="14">
    <location>
        <begin position="1"/>
        <end position="46"/>
    </location>
</feature>
<dbReference type="Pfam" id="PF01459">
    <property type="entry name" value="Porin_3"/>
    <property type="match status" value="1"/>
</dbReference>
<evidence type="ECO:0000256" key="6">
    <source>
        <dbReference type="ARBA" id="ARBA00022787"/>
    </source>
</evidence>
<dbReference type="InterPro" id="IPR037930">
    <property type="entry name" value="Tom40"/>
</dbReference>
<keyword evidence="4" id="KW-1134">Transmembrane beta strand</keyword>
<keyword evidence="11" id="KW-0496">Mitochondrion</keyword>
<dbReference type="GO" id="GO:0046930">
    <property type="term" value="C:pore complex"/>
    <property type="evidence" value="ECO:0007669"/>
    <property type="project" value="UniProtKB-KW"/>
</dbReference>
<evidence type="ECO:0000256" key="11">
    <source>
        <dbReference type="ARBA" id="ARBA00023128"/>
    </source>
</evidence>
<reference evidence="15" key="1">
    <citation type="submission" date="2021-08" db="EMBL/GenBank/DDBJ databases">
        <title>WGS assembly of Ceratopteris richardii.</title>
        <authorList>
            <person name="Marchant D.B."/>
            <person name="Chen G."/>
            <person name="Jenkins J."/>
            <person name="Shu S."/>
            <person name="Leebens-Mack J."/>
            <person name="Grimwood J."/>
            <person name="Schmutz J."/>
            <person name="Soltis P."/>
            <person name="Soltis D."/>
            <person name="Chen Z.-H."/>
        </authorList>
    </citation>
    <scope>NUCLEOTIDE SEQUENCE</scope>
    <source>
        <strain evidence="15">Whitten #5841</strain>
        <tissue evidence="15">Leaf</tissue>
    </source>
</reference>
<keyword evidence="12" id="KW-0472">Membrane</keyword>
<keyword evidence="8" id="KW-0007">Acetylation</keyword>
<evidence type="ECO:0000256" key="8">
    <source>
        <dbReference type="ARBA" id="ARBA00022990"/>
    </source>
</evidence>
<dbReference type="Gene3D" id="2.40.160.10">
    <property type="entry name" value="Porin"/>
    <property type="match status" value="1"/>
</dbReference>
<dbReference type="GO" id="GO:0008320">
    <property type="term" value="F:protein transmembrane transporter activity"/>
    <property type="evidence" value="ECO:0007669"/>
    <property type="project" value="InterPro"/>
</dbReference>
<dbReference type="OrthoDB" id="19656at2759"/>
<dbReference type="FunFam" id="2.40.160.10:FF:000010">
    <property type="entry name" value="Mitochondrial import receptor subunit TOM40-1"/>
    <property type="match status" value="1"/>
</dbReference>
<evidence type="ECO:0000313" key="16">
    <source>
        <dbReference type="Proteomes" id="UP000825935"/>
    </source>
</evidence>
<keyword evidence="16" id="KW-1185">Reference proteome</keyword>
<feature type="compositionally biased region" description="Pro residues" evidence="14">
    <location>
        <begin position="10"/>
        <end position="23"/>
    </location>
</feature>
<dbReference type="EMBL" id="CM035421">
    <property type="protein sequence ID" value="KAH7387781.1"/>
    <property type="molecule type" value="Genomic_DNA"/>
</dbReference>
<dbReference type="GO" id="GO:0005741">
    <property type="term" value="C:mitochondrial outer membrane"/>
    <property type="evidence" value="ECO:0007669"/>
    <property type="project" value="UniProtKB-SubCell"/>
</dbReference>
<keyword evidence="10" id="KW-0626">Porin</keyword>
<dbReference type="GO" id="GO:0006811">
    <property type="term" value="P:monoatomic ion transport"/>
    <property type="evidence" value="ECO:0007669"/>
    <property type="project" value="UniProtKB-KW"/>
</dbReference>
<dbReference type="GO" id="GO:0030150">
    <property type="term" value="P:protein import into mitochondrial matrix"/>
    <property type="evidence" value="ECO:0007669"/>
    <property type="project" value="InterPro"/>
</dbReference>
<keyword evidence="9" id="KW-0406">Ion transport</keyword>
<keyword evidence="7" id="KW-0653">Protein transport</keyword>
<evidence type="ECO:0000256" key="2">
    <source>
        <dbReference type="ARBA" id="ARBA00010510"/>
    </source>
</evidence>
<protein>
    <recommendedName>
        <fullName evidence="17">Mitochondrial import receptor subunit TOM40-1</fullName>
    </recommendedName>
</protein>
<evidence type="ECO:0000256" key="5">
    <source>
        <dbReference type="ARBA" id="ARBA00022692"/>
    </source>
</evidence>